<dbReference type="Pfam" id="PF08220">
    <property type="entry name" value="HTH_DeoR"/>
    <property type="match status" value="1"/>
</dbReference>
<keyword evidence="1" id="KW-0805">Transcription regulation</keyword>
<proteinExistence type="predicted"/>
<dbReference type="InterPro" id="IPR036390">
    <property type="entry name" value="WH_DNA-bd_sf"/>
</dbReference>
<name>A0A2X3CQW1_KLEPN</name>
<dbReference type="PANTHER" id="PTHR30363:SF57">
    <property type="entry name" value="GLUCITOL OPERON REPRESSOR"/>
    <property type="match status" value="1"/>
</dbReference>
<dbReference type="SUPFAM" id="SSF46785">
    <property type="entry name" value="Winged helix' DNA-binding domain"/>
    <property type="match status" value="1"/>
</dbReference>
<dbReference type="Proteomes" id="UP000251088">
    <property type="component" value="Unassembled WGS sequence"/>
</dbReference>
<evidence type="ECO:0000259" key="4">
    <source>
        <dbReference type="PROSITE" id="PS51000"/>
    </source>
</evidence>
<dbReference type="GO" id="GO:0003677">
    <property type="term" value="F:DNA binding"/>
    <property type="evidence" value="ECO:0007669"/>
    <property type="project" value="UniProtKB-KW"/>
</dbReference>
<dbReference type="SMART" id="SM00420">
    <property type="entry name" value="HTH_DEOR"/>
    <property type="match status" value="1"/>
</dbReference>
<dbReference type="GO" id="GO:0003700">
    <property type="term" value="F:DNA-binding transcription factor activity"/>
    <property type="evidence" value="ECO:0007669"/>
    <property type="project" value="InterPro"/>
</dbReference>
<dbReference type="InterPro" id="IPR050313">
    <property type="entry name" value="Carb_Metab_HTH_regulators"/>
</dbReference>
<dbReference type="Gene3D" id="1.10.10.10">
    <property type="entry name" value="Winged helix-like DNA-binding domain superfamily/Winged helix DNA-binding domain"/>
    <property type="match status" value="1"/>
</dbReference>
<dbReference type="InterPro" id="IPR036388">
    <property type="entry name" value="WH-like_DNA-bd_sf"/>
</dbReference>
<keyword evidence="3" id="KW-0804">Transcription</keyword>
<dbReference type="PROSITE" id="PS51000">
    <property type="entry name" value="HTH_DEOR_2"/>
    <property type="match status" value="1"/>
</dbReference>
<protein>
    <submittedName>
        <fullName evidence="5">Glucitol operon repressor</fullName>
    </submittedName>
</protein>
<reference evidence="5 6" key="1">
    <citation type="submission" date="2018-06" db="EMBL/GenBank/DDBJ databases">
        <authorList>
            <consortium name="Pathogen Informatics"/>
            <person name="Doyle S."/>
        </authorList>
    </citation>
    <scope>NUCLEOTIDE SEQUENCE [LARGE SCALE GENOMIC DNA]</scope>
    <source>
        <strain evidence="5 6">NCTC9128</strain>
    </source>
</reference>
<dbReference type="PROSITE" id="PS00894">
    <property type="entry name" value="HTH_DEOR_1"/>
    <property type="match status" value="1"/>
</dbReference>
<sequence length="82" mass="9100">MKPRQRQAAILEFLQSQGKCSVEELAQHFDTTGTTIRKDLVTLENAGTVIRTYGGVVLNKDEADPPIDHKTLINTHKKAQIA</sequence>
<dbReference type="AlphaFoldDB" id="A0A2X3CQW1"/>
<dbReference type="InterPro" id="IPR018356">
    <property type="entry name" value="Tscrpt_reg_HTH_DeoR_CS"/>
</dbReference>
<evidence type="ECO:0000256" key="3">
    <source>
        <dbReference type="ARBA" id="ARBA00023163"/>
    </source>
</evidence>
<dbReference type="EMBL" id="UAWN01000012">
    <property type="protein sequence ID" value="SQC15523.1"/>
    <property type="molecule type" value="Genomic_DNA"/>
</dbReference>
<evidence type="ECO:0000256" key="1">
    <source>
        <dbReference type="ARBA" id="ARBA00023015"/>
    </source>
</evidence>
<keyword evidence="2" id="KW-0238">DNA-binding</keyword>
<feature type="domain" description="HTH deoR-type" evidence="4">
    <location>
        <begin position="3"/>
        <end position="58"/>
    </location>
</feature>
<dbReference type="InterPro" id="IPR001034">
    <property type="entry name" value="DeoR_HTH"/>
</dbReference>
<evidence type="ECO:0000313" key="6">
    <source>
        <dbReference type="Proteomes" id="UP000251088"/>
    </source>
</evidence>
<dbReference type="PRINTS" id="PR00037">
    <property type="entry name" value="HTHLACR"/>
</dbReference>
<accession>A0A2X3CQW1</accession>
<gene>
    <name evidence="5" type="primary">glpR_3</name>
    <name evidence="5" type="ORF">NCTC9128_03626</name>
</gene>
<dbReference type="PANTHER" id="PTHR30363">
    <property type="entry name" value="HTH-TYPE TRANSCRIPTIONAL REGULATOR SRLR-RELATED"/>
    <property type="match status" value="1"/>
</dbReference>
<evidence type="ECO:0000256" key="2">
    <source>
        <dbReference type="ARBA" id="ARBA00023125"/>
    </source>
</evidence>
<organism evidence="5 6">
    <name type="scientific">Klebsiella pneumoniae</name>
    <dbReference type="NCBI Taxonomy" id="573"/>
    <lineage>
        <taxon>Bacteria</taxon>
        <taxon>Pseudomonadati</taxon>
        <taxon>Pseudomonadota</taxon>
        <taxon>Gammaproteobacteria</taxon>
        <taxon>Enterobacterales</taxon>
        <taxon>Enterobacteriaceae</taxon>
        <taxon>Klebsiella/Raoultella group</taxon>
        <taxon>Klebsiella</taxon>
        <taxon>Klebsiella pneumoniae complex</taxon>
    </lineage>
</organism>
<evidence type="ECO:0000313" key="5">
    <source>
        <dbReference type="EMBL" id="SQC15523.1"/>
    </source>
</evidence>